<feature type="non-terminal residue" evidence="2">
    <location>
        <position position="74"/>
    </location>
</feature>
<feature type="domain" description="3-octaprenyl-4-hydroxybenzoate carboxy-lyase-like N-terminal" evidence="1">
    <location>
        <begin position="10"/>
        <end position="74"/>
    </location>
</feature>
<evidence type="ECO:0000313" key="2">
    <source>
        <dbReference type="EMBL" id="SVD47057.1"/>
    </source>
</evidence>
<dbReference type="GO" id="GO:0008694">
    <property type="term" value="F:4-hydroxy-3-polyprenylbenzoate decarboxylase activity"/>
    <property type="evidence" value="ECO:0007669"/>
    <property type="project" value="TreeGrafter"/>
</dbReference>
<dbReference type="Pfam" id="PF20695">
    <property type="entry name" value="UbiD_N"/>
    <property type="match status" value="1"/>
</dbReference>
<dbReference type="InterPro" id="IPR002830">
    <property type="entry name" value="UbiD"/>
</dbReference>
<dbReference type="GO" id="GO:0005829">
    <property type="term" value="C:cytosol"/>
    <property type="evidence" value="ECO:0007669"/>
    <property type="project" value="TreeGrafter"/>
</dbReference>
<reference evidence="2" key="1">
    <citation type="submission" date="2018-05" db="EMBL/GenBank/DDBJ databases">
        <authorList>
            <person name="Lanie J.A."/>
            <person name="Ng W.-L."/>
            <person name="Kazmierczak K.M."/>
            <person name="Andrzejewski T.M."/>
            <person name="Davidsen T.M."/>
            <person name="Wayne K.J."/>
            <person name="Tettelin H."/>
            <person name="Glass J.I."/>
            <person name="Rusch D."/>
            <person name="Podicherti R."/>
            <person name="Tsui H.-C.T."/>
            <person name="Winkler M.E."/>
        </authorList>
    </citation>
    <scope>NUCLEOTIDE SEQUENCE</scope>
</reference>
<dbReference type="SUPFAM" id="SSF50475">
    <property type="entry name" value="FMN-binding split barrel"/>
    <property type="match status" value="1"/>
</dbReference>
<protein>
    <recommendedName>
        <fullName evidence="1">3-octaprenyl-4-hydroxybenzoate carboxy-lyase-like N-terminal domain-containing protein</fullName>
    </recommendedName>
</protein>
<proteinExistence type="predicted"/>
<accession>A0A382VKK8</accession>
<dbReference type="PANTHER" id="PTHR30108:SF17">
    <property type="entry name" value="FERULIC ACID DECARBOXYLASE 1"/>
    <property type="match status" value="1"/>
</dbReference>
<feature type="non-terminal residue" evidence="2">
    <location>
        <position position="1"/>
    </location>
</feature>
<dbReference type="EMBL" id="UINC01152724">
    <property type="protein sequence ID" value="SVD47057.1"/>
    <property type="molecule type" value="Genomic_DNA"/>
</dbReference>
<sequence>MAYKNIREFISFLEANNNLERITVPVSQHLEIAEITDRVIKSGGPALLFENVVGFTTPILTNLFGTHQRTAWAL</sequence>
<evidence type="ECO:0000259" key="1">
    <source>
        <dbReference type="Pfam" id="PF20695"/>
    </source>
</evidence>
<dbReference type="AlphaFoldDB" id="A0A382VKK8"/>
<dbReference type="PANTHER" id="PTHR30108">
    <property type="entry name" value="3-OCTAPRENYL-4-HYDROXYBENZOATE CARBOXY-LYASE-RELATED"/>
    <property type="match status" value="1"/>
</dbReference>
<gene>
    <name evidence="2" type="ORF">METZ01_LOCUS399911</name>
</gene>
<dbReference type="InterPro" id="IPR049383">
    <property type="entry name" value="UbiD-like_N"/>
</dbReference>
<dbReference type="GO" id="GO:0006744">
    <property type="term" value="P:ubiquinone biosynthetic process"/>
    <property type="evidence" value="ECO:0007669"/>
    <property type="project" value="TreeGrafter"/>
</dbReference>
<organism evidence="2">
    <name type="scientific">marine metagenome</name>
    <dbReference type="NCBI Taxonomy" id="408172"/>
    <lineage>
        <taxon>unclassified sequences</taxon>
        <taxon>metagenomes</taxon>
        <taxon>ecological metagenomes</taxon>
    </lineage>
</organism>
<name>A0A382VKK8_9ZZZZ</name>